<evidence type="ECO:0000313" key="3">
    <source>
        <dbReference type="EMBL" id="VFQ44467.1"/>
    </source>
</evidence>
<feature type="signal peptide" evidence="1">
    <location>
        <begin position="1"/>
        <end position="24"/>
    </location>
</feature>
<evidence type="ECO:0000256" key="1">
    <source>
        <dbReference type="SAM" id="SignalP"/>
    </source>
</evidence>
<keyword evidence="3" id="KW-0449">Lipoprotein</keyword>
<protein>
    <submittedName>
        <fullName evidence="3">Abc-type transport auxiliary lipoprotein component</fullName>
    </submittedName>
</protein>
<sequence>MPKTVNLIVVGAFLLMAGCASSSAVVTYHLLHPVAAPVEAGHWDPSTYVVVGPVELPSYLDRPQMVSRRSDHTLSVNEYQRWAEPLDEGIARTVAENLSQLTGGEKMFLYPFDAPKASATMQVFMDVVRFDTDEAGKAVLDVRWGLKNGKRETLLTRHTSLSGVVDGEDQPARARALSRLVAEFSRDVARTLVNPE</sequence>
<dbReference type="SUPFAM" id="SSF159594">
    <property type="entry name" value="XCC0632-like"/>
    <property type="match status" value="1"/>
</dbReference>
<name>A0A4U8YLL6_9BACT</name>
<dbReference type="Pfam" id="PF03886">
    <property type="entry name" value="ABC_trans_aux"/>
    <property type="match status" value="1"/>
</dbReference>
<dbReference type="Gene3D" id="3.40.50.10610">
    <property type="entry name" value="ABC-type transport auxiliary lipoprotein component"/>
    <property type="match status" value="1"/>
</dbReference>
<keyword evidence="4" id="KW-1185">Reference proteome</keyword>
<dbReference type="PROSITE" id="PS51257">
    <property type="entry name" value="PROKAR_LIPOPROTEIN"/>
    <property type="match status" value="1"/>
</dbReference>
<evidence type="ECO:0000259" key="2">
    <source>
        <dbReference type="Pfam" id="PF03886"/>
    </source>
</evidence>
<organism evidence="3 4">
    <name type="scientific">Desulfoluna butyratoxydans</name>
    <dbReference type="NCBI Taxonomy" id="231438"/>
    <lineage>
        <taxon>Bacteria</taxon>
        <taxon>Pseudomonadati</taxon>
        <taxon>Thermodesulfobacteriota</taxon>
        <taxon>Desulfobacteria</taxon>
        <taxon>Desulfobacterales</taxon>
        <taxon>Desulfolunaceae</taxon>
        <taxon>Desulfoluna</taxon>
    </lineage>
</organism>
<dbReference type="AlphaFoldDB" id="A0A4U8YLL6"/>
<accession>A0A4U8YLL6</accession>
<keyword evidence="1" id="KW-0732">Signal</keyword>
<feature type="domain" description="ABC-type transport auxiliary lipoprotein component" evidence="2">
    <location>
        <begin position="29"/>
        <end position="189"/>
    </location>
</feature>
<dbReference type="RefSeq" id="WP_180140003.1">
    <property type="nucleotide sequence ID" value="NZ_CAADHO010000003.1"/>
</dbReference>
<dbReference type="EMBL" id="CAADHO010000003">
    <property type="protein sequence ID" value="VFQ44467.1"/>
    <property type="molecule type" value="Genomic_DNA"/>
</dbReference>
<gene>
    <name evidence="3" type="ORF">MSL71_21160</name>
</gene>
<feature type="chain" id="PRO_5020934468" evidence="1">
    <location>
        <begin position="25"/>
        <end position="196"/>
    </location>
</feature>
<proteinExistence type="predicted"/>
<evidence type="ECO:0000313" key="4">
    <source>
        <dbReference type="Proteomes" id="UP000507962"/>
    </source>
</evidence>
<reference evidence="3 4" key="1">
    <citation type="submission" date="2019-03" db="EMBL/GenBank/DDBJ databases">
        <authorList>
            <person name="Nijsse B."/>
        </authorList>
    </citation>
    <scope>NUCLEOTIDE SEQUENCE [LARGE SCALE GENOMIC DNA]</scope>
    <source>
        <strain evidence="3">Desulfoluna butyratoxydans MSL71</strain>
    </source>
</reference>
<dbReference type="InterPro" id="IPR005586">
    <property type="entry name" value="ABC_trans_aux"/>
</dbReference>
<dbReference type="Proteomes" id="UP000507962">
    <property type="component" value="Unassembled WGS sequence"/>
</dbReference>